<feature type="signal peptide" evidence="1">
    <location>
        <begin position="1"/>
        <end position="32"/>
    </location>
</feature>
<dbReference type="SUPFAM" id="SSF63829">
    <property type="entry name" value="Calcium-dependent phosphotriesterase"/>
    <property type="match status" value="1"/>
</dbReference>
<gene>
    <name evidence="3" type="ORF">SAMN05421874_12970</name>
</gene>
<evidence type="ECO:0000313" key="3">
    <source>
        <dbReference type="EMBL" id="SDL80196.1"/>
    </source>
</evidence>
<dbReference type="Proteomes" id="UP000198683">
    <property type="component" value="Unassembled WGS sequence"/>
</dbReference>
<reference evidence="3 4" key="1">
    <citation type="submission" date="2016-10" db="EMBL/GenBank/DDBJ databases">
        <authorList>
            <person name="de Groot N.N."/>
        </authorList>
    </citation>
    <scope>NUCLEOTIDE SEQUENCE [LARGE SCALE GENOMIC DNA]</scope>
    <source>
        <strain evidence="3 4">CGMCC 4.5681</strain>
    </source>
</reference>
<dbReference type="InterPro" id="IPR027372">
    <property type="entry name" value="Phytase-like_dom"/>
</dbReference>
<keyword evidence="1" id="KW-0732">Signal</keyword>
<protein>
    <submittedName>
        <fullName evidence="3">Esterase-like activity of phytase</fullName>
    </submittedName>
</protein>
<dbReference type="STRING" id="683260.SAMN05421874_12970"/>
<evidence type="ECO:0000313" key="4">
    <source>
        <dbReference type="Proteomes" id="UP000198683"/>
    </source>
</evidence>
<organism evidence="3 4">
    <name type="scientific">Nonomuraea maritima</name>
    <dbReference type="NCBI Taxonomy" id="683260"/>
    <lineage>
        <taxon>Bacteria</taxon>
        <taxon>Bacillati</taxon>
        <taxon>Actinomycetota</taxon>
        <taxon>Actinomycetes</taxon>
        <taxon>Streptosporangiales</taxon>
        <taxon>Streptosporangiaceae</taxon>
        <taxon>Nonomuraea</taxon>
    </lineage>
</organism>
<feature type="domain" description="Phytase-like" evidence="2">
    <location>
        <begin position="62"/>
        <end position="349"/>
    </location>
</feature>
<evidence type="ECO:0000259" key="2">
    <source>
        <dbReference type="Pfam" id="PF13449"/>
    </source>
</evidence>
<sequence>MMVHRAARRVARQVVVAAAAGALGASSATLSADSPGSNACPPSAAAVGFSDALDRTSVGGVKIGGLSDLAYDPRTEEYVSVQDRSSDGPARLVFFRFPAAPQATRTLTLHQPDGAPYGLGTFDGEGVAVLPNGDYLVSSETQPSIVIFDRKGRQRGTLEIPARFRIIPNGQGVINGSLEALAVSPDGKFAYAMTGSSLTGDEPARGEGVLRRFLVYRSMPGGGYALARQVGYRVDHGNRVVAVAAYGEGRLLVMESAYDAVKGNSIRLYAVHGVDTASDVSAVRNLSDAPPGAVVGKMLVADLVRCPAMHATSPRPQINPLMDNYEGLQVDMSQGRRRARLHLVSDDGFSATQITRVLTLTADLP</sequence>
<dbReference type="EMBL" id="FNFB01000029">
    <property type="protein sequence ID" value="SDL80196.1"/>
    <property type="molecule type" value="Genomic_DNA"/>
</dbReference>
<keyword evidence="4" id="KW-1185">Reference proteome</keyword>
<evidence type="ECO:0000256" key="1">
    <source>
        <dbReference type="SAM" id="SignalP"/>
    </source>
</evidence>
<dbReference type="Gene3D" id="2.130.10.10">
    <property type="entry name" value="YVTN repeat-like/Quinoprotein amine dehydrogenase"/>
    <property type="match status" value="1"/>
</dbReference>
<dbReference type="Pfam" id="PF13449">
    <property type="entry name" value="Phytase-like"/>
    <property type="match status" value="1"/>
</dbReference>
<name>A0A1G9N0W3_9ACTN</name>
<dbReference type="AlphaFoldDB" id="A0A1G9N0W3"/>
<dbReference type="InterPro" id="IPR015943">
    <property type="entry name" value="WD40/YVTN_repeat-like_dom_sf"/>
</dbReference>
<proteinExistence type="predicted"/>
<accession>A0A1G9N0W3</accession>
<dbReference type="RefSeq" id="WP_218129241.1">
    <property type="nucleotide sequence ID" value="NZ_FNFB01000029.1"/>
</dbReference>
<feature type="chain" id="PRO_5039694909" evidence="1">
    <location>
        <begin position="33"/>
        <end position="365"/>
    </location>
</feature>